<proteinExistence type="predicted"/>
<protein>
    <submittedName>
        <fullName evidence="1">TatD family hydrolase</fullName>
    </submittedName>
</protein>
<evidence type="ECO:0000313" key="1">
    <source>
        <dbReference type="EMBL" id="MBD7918624.1"/>
    </source>
</evidence>
<evidence type="ECO:0000313" key="2">
    <source>
        <dbReference type="Proteomes" id="UP000604241"/>
    </source>
</evidence>
<dbReference type="PANTHER" id="PTHR46124">
    <property type="entry name" value="D-AMINOACYL-TRNA DEACYLASE"/>
    <property type="match status" value="1"/>
</dbReference>
<accession>A0ABR8QEA5</accession>
<organism evidence="1 2">
    <name type="scientific">Cellulomonas avistercoris</name>
    <dbReference type="NCBI Taxonomy" id="2762242"/>
    <lineage>
        <taxon>Bacteria</taxon>
        <taxon>Bacillati</taxon>
        <taxon>Actinomycetota</taxon>
        <taxon>Actinomycetes</taxon>
        <taxon>Micrococcales</taxon>
        <taxon>Cellulomonadaceae</taxon>
        <taxon>Cellulomonas</taxon>
    </lineage>
</organism>
<dbReference type="RefSeq" id="WP_191782944.1">
    <property type="nucleotide sequence ID" value="NZ_JACSQV010000007.1"/>
</dbReference>
<keyword evidence="2" id="KW-1185">Reference proteome</keyword>
<dbReference type="SUPFAM" id="SSF51556">
    <property type="entry name" value="Metallo-dependent hydrolases"/>
    <property type="match status" value="1"/>
</dbReference>
<dbReference type="InterPro" id="IPR032466">
    <property type="entry name" value="Metal_Hydrolase"/>
</dbReference>
<comment type="caution">
    <text evidence="1">The sequence shown here is derived from an EMBL/GenBank/DDBJ whole genome shotgun (WGS) entry which is preliminary data.</text>
</comment>
<dbReference type="Gene3D" id="3.20.20.140">
    <property type="entry name" value="Metal-dependent hydrolases"/>
    <property type="match status" value="1"/>
</dbReference>
<dbReference type="InterPro" id="IPR001130">
    <property type="entry name" value="TatD-like"/>
</dbReference>
<sequence>MTVQLPPIDLHAHISPKVSHAELERLGAVVFAATRSIAEFESVRNRRDTVTVWGLGCHPGVERAQTAFDPAEFTKLLPMTAYVSEVGIDGRSRVAIDTQVRVLTSILESLQRAPRITSIHSSGAPSIVLKILEEHRVQGAVLHWWRGDTKETRRALELGCWFSFNAAGMKHPADVAAIPLDRVLTETDHPTGDRGSTSPRQPGAVGDVETALAQLHGLDAAAVRRQVWSNFASLVHAVDVVELLPLPVRRMLAATERPDPSPRS</sequence>
<dbReference type="GO" id="GO:0016787">
    <property type="term" value="F:hydrolase activity"/>
    <property type="evidence" value="ECO:0007669"/>
    <property type="project" value="UniProtKB-KW"/>
</dbReference>
<dbReference type="Proteomes" id="UP000604241">
    <property type="component" value="Unassembled WGS sequence"/>
</dbReference>
<keyword evidence="1" id="KW-0378">Hydrolase</keyword>
<name>A0ABR8QEA5_9CELL</name>
<reference evidence="1 2" key="1">
    <citation type="submission" date="2020-08" db="EMBL/GenBank/DDBJ databases">
        <title>A Genomic Blueprint of the Chicken Gut Microbiome.</title>
        <authorList>
            <person name="Gilroy R."/>
            <person name="Ravi A."/>
            <person name="Getino M."/>
            <person name="Pursley I."/>
            <person name="Horton D.L."/>
            <person name="Alikhan N.-F."/>
            <person name="Baker D."/>
            <person name="Gharbi K."/>
            <person name="Hall N."/>
            <person name="Watson M."/>
            <person name="Adriaenssens E.M."/>
            <person name="Foster-Nyarko E."/>
            <person name="Jarju S."/>
            <person name="Secka A."/>
            <person name="Antonio M."/>
            <person name="Oren A."/>
            <person name="Chaudhuri R."/>
            <person name="La Ragione R.M."/>
            <person name="Hildebrand F."/>
            <person name="Pallen M.J."/>
        </authorList>
    </citation>
    <scope>NUCLEOTIDE SEQUENCE [LARGE SCALE GENOMIC DNA]</scope>
    <source>
        <strain evidence="1 2">Sa3CUA2</strain>
    </source>
</reference>
<dbReference type="PANTHER" id="PTHR46124:SF2">
    <property type="entry name" value="D-AMINOACYL-TRNA DEACYLASE"/>
    <property type="match status" value="1"/>
</dbReference>
<dbReference type="Pfam" id="PF01026">
    <property type="entry name" value="TatD_DNase"/>
    <property type="match status" value="1"/>
</dbReference>
<gene>
    <name evidence="1" type="ORF">H9657_10100</name>
</gene>
<dbReference type="EMBL" id="JACSQV010000007">
    <property type="protein sequence ID" value="MBD7918624.1"/>
    <property type="molecule type" value="Genomic_DNA"/>
</dbReference>